<dbReference type="InterPro" id="IPR036265">
    <property type="entry name" value="HIT-like_sf"/>
</dbReference>
<organism evidence="3 4">
    <name type="scientific">Candidatus Iainarchaeum sp</name>
    <dbReference type="NCBI Taxonomy" id="3101447"/>
    <lineage>
        <taxon>Archaea</taxon>
        <taxon>Candidatus Iainarchaeota</taxon>
        <taxon>Candidatus Iainarchaeia</taxon>
        <taxon>Candidatus Iainarchaeales</taxon>
        <taxon>Candidatus Iainarchaeaceae</taxon>
        <taxon>Candidatus Iainarchaeum</taxon>
    </lineage>
</organism>
<evidence type="ECO:0000256" key="1">
    <source>
        <dbReference type="PROSITE-ProRule" id="PRU00464"/>
    </source>
</evidence>
<evidence type="ECO:0000259" key="2">
    <source>
        <dbReference type="PROSITE" id="PS51084"/>
    </source>
</evidence>
<dbReference type="EMBL" id="JACQPB010000012">
    <property type="protein sequence ID" value="MBI4210070.1"/>
    <property type="molecule type" value="Genomic_DNA"/>
</dbReference>
<dbReference type="InterPro" id="IPR011146">
    <property type="entry name" value="HIT-like"/>
</dbReference>
<feature type="domain" description="HIT" evidence="2">
    <location>
        <begin position="1"/>
        <end position="33"/>
    </location>
</feature>
<reference evidence="3" key="1">
    <citation type="submission" date="2020-07" db="EMBL/GenBank/DDBJ databases">
        <title>Huge and variable diversity of episymbiotic CPR bacteria and DPANN archaea in groundwater ecosystems.</title>
        <authorList>
            <person name="He C.Y."/>
            <person name="Keren R."/>
            <person name="Whittaker M."/>
            <person name="Farag I.F."/>
            <person name="Doudna J."/>
            <person name="Cate J.H.D."/>
            <person name="Banfield J.F."/>
        </authorList>
    </citation>
    <scope>NUCLEOTIDE SEQUENCE</scope>
    <source>
        <strain evidence="3">NC_groundwater_1296_Ag_S-0.2um_52_80</strain>
    </source>
</reference>
<dbReference type="Gene3D" id="3.30.428.10">
    <property type="entry name" value="HIT-like"/>
    <property type="match status" value="1"/>
</dbReference>
<dbReference type="GO" id="GO:0003824">
    <property type="term" value="F:catalytic activity"/>
    <property type="evidence" value="ECO:0007669"/>
    <property type="project" value="InterPro"/>
</dbReference>
<comment type="caution">
    <text evidence="3">The sequence shown here is derived from an EMBL/GenBank/DDBJ whole genome shotgun (WGS) entry which is preliminary data.</text>
</comment>
<protein>
    <submittedName>
        <fullName evidence="3">HIT domain-containing protein</fullName>
    </submittedName>
</protein>
<dbReference type="Pfam" id="PF01230">
    <property type="entry name" value="HIT"/>
    <property type="match status" value="1"/>
</dbReference>
<evidence type="ECO:0000313" key="3">
    <source>
        <dbReference type="EMBL" id="MBI4210070.1"/>
    </source>
</evidence>
<evidence type="ECO:0000313" key="4">
    <source>
        <dbReference type="Proteomes" id="UP000732298"/>
    </source>
</evidence>
<proteinExistence type="predicted"/>
<accession>A0A8T3YK65</accession>
<gene>
    <name evidence="3" type="ORF">HY544_01005</name>
</gene>
<dbReference type="Proteomes" id="UP000732298">
    <property type="component" value="Unassembled WGS sequence"/>
</dbReference>
<feature type="short sequence motif" description="Histidine triad motif" evidence="1">
    <location>
        <begin position="18"/>
        <end position="22"/>
    </location>
</feature>
<dbReference type="SUPFAM" id="SSF54197">
    <property type="entry name" value="HIT-like"/>
    <property type="match status" value="1"/>
</dbReference>
<dbReference type="AlphaFoldDB" id="A0A8T3YK65"/>
<dbReference type="PROSITE" id="PS51084">
    <property type="entry name" value="HIT_2"/>
    <property type="match status" value="1"/>
</dbReference>
<feature type="non-terminal residue" evidence="3">
    <location>
        <position position="1"/>
    </location>
</feature>
<sequence length="56" mass="6267">GVNLALSNHEIAGQTVPHAHFHVIPRHAGDGLRHWPQGKYAEGEMKEYAEKIKVQL</sequence>
<name>A0A8T3YK65_9ARCH</name>